<dbReference type="Proteomes" id="UP000218022">
    <property type="component" value="Unassembled WGS sequence"/>
</dbReference>
<dbReference type="InterPro" id="IPR014710">
    <property type="entry name" value="RmlC-like_jellyroll"/>
</dbReference>
<dbReference type="SUPFAM" id="SSF51182">
    <property type="entry name" value="RmlC-like cupins"/>
    <property type="match status" value="1"/>
</dbReference>
<proteinExistence type="predicted"/>
<keyword evidence="1" id="KW-0223">Dioxygenase</keyword>
<dbReference type="AlphaFoldDB" id="A0A2A4EMK3"/>
<reference evidence="1 2" key="1">
    <citation type="submission" date="2017-01" db="EMBL/GenBank/DDBJ databases">
        <title>Whole-Genome Shotgun Sequencing of Two beta-Proteobacterial Species in Search of the Bulgecin Biosynthetic Cluster.</title>
        <authorList>
            <person name="Horsman M.E."/>
            <person name="Marous D.R."/>
            <person name="Li R."/>
            <person name="Oliver R.A."/>
            <person name="Byun B."/>
            <person name="Emrich S.J."/>
            <person name="Boggess B."/>
            <person name="Townsend C.A."/>
            <person name="Mobashery S."/>
        </authorList>
    </citation>
    <scope>NUCLEOTIDE SEQUENCE [LARGE SCALE GENOMIC DNA]</scope>
    <source>
        <strain evidence="1 2">ATCC 31363</strain>
    </source>
</reference>
<accession>A0A2A4EMK3</accession>
<dbReference type="CDD" id="cd10548">
    <property type="entry name" value="cupin_CDO"/>
    <property type="match status" value="1"/>
</dbReference>
<keyword evidence="1" id="KW-0560">Oxidoreductase</keyword>
<dbReference type="EMBL" id="MTZV01000006">
    <property type="protein sequence ID" value="PCE22361.1"/>
    <property type="molecule type" value="Genomic_DNA"/>
</dbReference>
<name>A0A2A4EMK3_9BURK</name>
<comment type="caution">
    <text evidence="1">The sequence shown here is derived from an EMBL/GenBank/DDBJ whole genome shotgun (WGS) entry which is preliminary data.</text>
</comment>
<evidence type="ECO:0000313" key="1">
    <source>
        <dbReference type="EMBL" id="PCE22361.1"/>
    </source>
</evidence>
<gene>
    <name evidence="1" type="ORF">BWP39_22040</name>
</gene>
<dbReference type="InterPro" id="IPR011051">
    <property type="entry name" value="RmlC_Cupin_sf"/>
</dbReference>
<dbReference type="Gene3D" id="2.60.120.10">
    <property type="entry name" value="Jelly Rolls"/>
    <property type="match status" value="1"/>
</dbReference>
<organism evidence="1 2">
    <name type="scientific">Paraburkholderia acidicola</name>
    <dbReference type="NCBI Taxonomy" id="1912599"/>
    <lineage>
        <taxon>Bacteria</taxon>
        <taxon>Pseudomonadati</taxon>
        <taxon>Pseudomonadota</taxon>
        <taxon>Betaproteobacteria</taxon>
        <taxon>Burkholderiales</taxon>
        <taxon>Burkholderiaceae</taxon>
        <taxon>Paraburkholderia</taxon>
    </lineage>
</organism>
<dbReference type="GO" id="GO:0051213">
    <property type="term" value="F:dioxygenase activity"/>
    <property type="evidence" value="ECO:0007669"/>
    <property type="project" value="UniProtKB-KW"/>
</dbReference>
<dbReference type="RefSeq" id="WP_096724058.1">
    <property type="nucleotide sequence ID" value="NZ_MTZV01000006.1"/>
</dbReference>
<sequence length="212" mass="23246">MSTTEPSTSTSTDIAEARRDAVTELLDDARRTIDGLGVTRAALDAISERLLELATHSDLFPAADFPPPAGDSGNTSTRYRLNPGEDGFALYLNSLLPGKTTIPHNHDTWAVIAAIDGAELNRLYRRTDDRTDAERATLEFDRELVVRPGVPIAFLPDDIHSIHVDGSTPTLHFHLYGRPLETLTGRLGFEPDTGRVVRYNATHMQRSTQAVG</sequence>
<protein>
    <submittedName>
        <fullName evidence="1">Cysteine dioxygenase</fullName>
    </submittedName>
</protein>
<dbReference type="OrthoDB" id="7059163at2"/>
<evidence type="ECO:0000313" key="2">
    <source>
        <dbReference type="Proteomes" id="UP000218022"/>
    </source>
</evidence>